<reference evidence="1 2" key="1">
    <citation type="submission" date="2020-03" db="EMBL/GenBank/DDBJ databases">
        <title>Draft genome of Streptomyces sp. ventii, isolated from the Axial Seamount in the Pacific Ocean, and resequencing of the two type strains Streptomyces lonarensis strain NCL 716 and Streptomyces bohaiensis strain 11A07.</title>
        <authorList>
            <person name="Loughran R.M."/>
            <person name="Pfannmuller K.M."/>
            <person name="Wasson B.J."/>
            <person name="Deadmond M.C."/>
            <person name="Paddock B.E."/>
            <person name="Koyack M.J."/>
            <person name="Gallegos D.A."/>
            <person name="Mitchell E.A."/>
            <person name="Ushijima B."/>
            <person name="Saw J.H."/>
            <person name="Mcphail K.L."/>
            <person name="Videau P."/>
        </authorList>
    </citation>
    <scope>NUCLEOTIDE SEQUENCE [LARGE SCALE GENOMIC DNA]</scope>
    <source>
        <strain evidence="1 2">NCL716</strain>
    </source>
</reference>
<keyword evidence="2" id="KW-1185">Reference proteome</keyword>
<dbReference type="Proteomes" id="UP000578686">
    <property type="component" value="Unassembled WGS sequence"/>
</dbReference>
<accession>A0A7X6CXL1</accession>
<proteinExistence type="predicted"/>
<organism evidence="1 2">
    <name type="scientific">Streptomyces lonarensis</name>
    <dbReference type="NCBI Taxonomy" id="700599"/>
    <lineage>
        <taxon>Bacteria</taxon>
        <taxon>Bacillati</taxon>
        <taxon>Actinomycetota</taxon>
        <taxon>Actinomycetes</taxon>
        <taxon>Kitasatosporales</taxon>
        <taxon>Streptomycetaceae</taxon>
        <taxon>Streptomyces</taxon>
    </lineage>
</organism>
<protein>
    <submittedName>
        <fullName evidence="1">Uncharacterized protein</fullName>
    </submittedName>
</protein>
<name>A0A7X6CXL1_9ACTN</name>
<comment type="caution">
    <text evidence="1">The sequence shown here is derived from an EMBL/GenBank/DDBJ whole genome shotgun (WGS) entry which is preliminary data.</text>
</comment>
<evidence type="ECO:0000313" key="2">
    <source>
        <dbReference type="Proteomes" id="UP000578686"/>
    </source>
</evidence>
<dbReference type="PROSITE" id="PS51257">
    <property type="entry name" value="PROKAR_LIPOPROTEIN"/>
    <property type="match status" value="1"/>
</dbReference>
<dbReference type="RefSeq" id="WP_167967567.1">
    <property type="nucleotide sequence ID" value="NZ_BHZG01000011.1"/>
</dbReference>
<dbReference type="AlphaFoldDB" id="A0A7X6CXL1"/>
<evidence type="ECO:0000313" key="1">
    <source>
        <dbReference type="EMBL" id="NJQ04268.1"/>
    </source>
</evidence>
<gene>
    <name evidence="1" type="ORF">HCN56_01420</name>
</gene>
<sequence>MAAKSARAWAPPTLILACPAAVLCLLLIPGQHGWRAALLAAGLVLAAALAAPPVAKLTRKL</sequence>
<dbReference type="EMBL" id="JAAVJD010000004">
    <property type="protein sequence ID" value="NJQ04268.1"/>
    <property type="molecule type" value="Genomic_DNA"/>
</dbReference>